<feature type="transmembrane region" description="Helical" evidence="10">
    <location>
        <begin position="485"/>
        <end position="508"/>
    </location>
</feature>
<name>A0A1G9LBB6_9PSED</name>
<dbReference type="InterPro" id="IPR025383">
    <property type="entry name" value="MrpA_C/MbhD"/>
</dbReference>
<evidence type="ECO:0000313" key="17">
    <source>
        <dbReference type="Proteomes" id="UP000198706"/>
    </source>
</evidence>
<feature type="transmembrane region" description="Helical" evidence="10">
    <location>
        <begin position="774"/>
        <end position="791"/>
    </location>
</feature>
<evidence type="ECO:0000256" key="4">
    <source>
        <dbReference type="ARBA" id="ARBA00022475"/>
    </source>
</evidence>
<dbReference type="GO" id="GO:0005886">
    <property type="term" value="C:plasma membrane"/>
    <property type="evidence" value="ECO:0007669"/>
    <property type="project" value="UniProtKB-SubCell"/>
</dbReference>
<dbReference type="PANTHER" id="PTHR43373:SF1">
    <property type="entry name" value="NA(+)_H(+) ANTIPORTER SUBUNIT A"/>
    <property type="match status" value="1"/>
</dbReference>
<dbReference type="Pfam" id="PF00361">
    <property type="entry name" value="Proton_antipo_M"/>
    <property type="match status" value="1"/>
</dbReference>
<keyword evidence="17" id="KW-1185">Reference proteome</keyword>
<gene>
    <name evidence="16" type="ORF">SAMN05216186_12464</name>
</gene>
<dbReference type="Proteomes" id="UP000198706">
    <property type="component" value="Unassembled WGS sequence"/>
</dbReference>
<keyword evidence="4" id="KW-1003">Cell membrane</keyword>
<feature type="transmembrane region" description="Helical" evidence="10">
    <location>
        <begin position="625"/>
        <end position="646"/>
    </location>
</feature>
<feature type="transmembrane region" description="Helical" evidence="10">
    <location>
        <begin position="677"/>
        <end position="699"/>
    </location>
</feature>
<feature type="transmembrane region" description="Helical" evidence="10">
    <location>
        <begin position="294"/>
        <end position="316"/>
    </location>
</feature>
<evidence type="ECO:0000256" key="3">
    <source>
        <dbReference type="ARBA" id="ARBA00022449"/>
    </source>
</evidence>
<evidence type="ECO:0000259" key="14">
    <source>
        <dbReference type="Pfam" id="PF13244"/>
    </source>
</evidence>
<reference evidence="16 17" key="1">
    <citation type="submission" date="2016-10" db="EMBL/GenBank/DDBJ databases">
        <authorList>
            <person name="de Groot N.N."/>
        </authorList>
    </citation>
    <scope>NUCLEOTIDE SEQUENCE [LARGE SCALE GENOMIC DNA]</scope>
    <source>
        <strain evidence="16 17">JCM 21544</strain>
    </source>
</reference>
<dbReference type="GO" id="GO:0006811">
    <property type="term" value="P:monoatomic ion transport"/>
    <property type="evidence" value="ECO:0007669"/>
    <property type="project" value="UniProtKB-KW"/>
</dbReference>
<feature type="transmembrane region" description="Helical" evidence="10">
    <location>
        <begin position="156"/>
        <end position="176"/>
    </location>
</feature>
<feature type="transmembrane region" description="Helical" evidence="10">
    <location>
        <begin position="392"/>
        <end position="414"/>
    </location>
</feature>
<feature type="transmembrane region" description="Helical" evidence="10">
    <location>
        <begin position="711"/>
        <end position="733"/>
    </location>
</feature>
<feature type="domain" description="NADH:quinone oxidoreductase/Mrp antiporter transmembrane" evidence="11">
    <location>
        <begin position="151"/>
        <end position="425"/>
    </location>
</feature>
<evidence type="ECO:0000256" key="1">
    <source>
        <dbReference type="ARBA" id="ARBA00004651"/>
    </source>
</evidence>
<evidence type="ECO:0000313" key="16">
    <source>
        <dbReference type="EMBL" id="SDL59027.1"/>
    </source>
</evidence>
<feature type="transmembrane region" description="Helical" evidence="10">
    <location>
        <begin position="133"/>
        <end position="150"/>
    </location>
</feature>
<feature type="transmembrane region" description="Helical" evidence="10">
    <location>
        <begin position="23"/>
        <end position="44"/>
    </location>
</feature>
<keyword evidence="6 10" id="KW-1133">Transmembrane helix</keyword>
<feature type="domain" description="NADH-Ubiquinone oxidoreductase (complex I) chain 5 N-terminal" evidence="12">
    <location>
        <begin position="90"/>
        <end position="135"/>
    </location>
</feature>
<feature type="transmembrane region" description="Helical" evidence="10">
    <location>
        <begin position="323"/>
        <end position="341"/>
    </location>
</feature>
<feature type="domain" description="MrpA C-terminal/MbhE" evidence="15">
    <location>
        <begin position="710"/>
        <end position="799"/>
    </location>
</feature>
<accession>A0A1G9LBB6</accession>
<dbReference type="InterPro" id="IPR001750">
    <property type="entry name" value="ND/Mrp_TM"/>
</dbReference>
<dbReference type="GO" id="GO:0015297">
    <property type="term" value="F:antiporter activity"/>
    <property type="evidence" value="ECO:0007669"/>
    <property type="project" value="UniProtKB-KW"/>
</dbReference>
<dbReference type="InterPro" id="IPR001516">
    <property type="entry name" value="Proton_antipo_N"/>
</dbReference>
<keyword evidence="8 10" id="KW-0472">Membrane</keyword>
<keyword evidence="5 9" id="KW-0812">Transmembrane</keyword>
<feature type="domain" description="MrpA C-terminal/MbhD" evidence="14">
    <location>
        <begin position="635"/>
        <end position="699"/>
    </location>
</feature>
<feature type="domain" description="Na+/H+ antiporter MnhB subunit-related protein" evidence="13">
    <location>
        <begin position="813"/>
        <end position="936"/>
    </location>
</feature>
<evidence type="ECO:0000256" key="8">
    <source>
        <dbReference type="ARBA" id="ARBA00023136"/>
    </source>
</evidence>
<dbReference type="Pfam" id="PF20501">
    <property type="entry name" value="MbhE"/>
    <property type="match status" value="1"/>
</dbReference>
<feature type="transmembrane region" description="Helical" evidence="10">
    <location>
        <begin position="101"/>
        <end position="121"/>
    </location>
</feature>
<feature type="transmembrane region" description="Helical" evidence="10">
    <location>
        <begin position="347"/>
        <end position="371"/>
    </location>
</feature>
<proteinExistence type="predicted"/>
<dbReference type="Pfam" id="PF00662">
    <property type="entry name" value="Proton_antipo_N"/>
    <property type="match status" value="1"/>
</dbReference>
<dbReference type="NCBIfam" id="NF009288">
    <property type="entry name" value="PRK12648.1"/>
    <property type="match status" value="1"/>
</dbReference>
<evidence type="ECO:0000256" key="2">
    <source>
        <dbReference type="ARBA" id="ARBA00022448"/>
    </source>
</evidence>
<feature type="transmembrane region" description="Helical" evidence="10">
    <location>
        <begin position="188"/>
        <end position="210"/>
    </location>
</feature>
<dbReference type="InterPro" id="IPR007182">
    <property type="entry name" value="MnhB"/>
</dbReference>
<feature type="transmembrane region" description="Helical" evidence="10">
    <location>
        <begin position="915"/>
        <end position="939"/>
    </location>
</feature>
<feature type="transmembrane region" description="Helical" evidence="10">
    <location>
        <begin position="230"/>
        <end position="255"/>
    </location>
</feature>
<evidence type="ECO:0000259" key="12">
    <source>
        <dbReference type="Pfam" id="PF00662"/>
    </source>
</evidence>
<feature type="transmembrane region" description="Helical" evidence="10">
    <location>
        <begin position="528"/>
        <end position="548"/>
    </location>
</feature>
<feature type="transmembrane region" description="Helical" evidence="10">
    <location>
        <begin position="840"/>
        <end position="860"/>
    </location>
</feature>
<organism evidence="16 17">
    <name type="scientific">Pseudomonas indica</name>
    <dbReference type="NCBI Taxonomy" id="137658"/>
    <lineage>
        <taxon>Bacteria</taxon>
        <taxon>Pseudomonadati</taxon>
        <taxon>Pseudomonadota</taxon>
        <taxon>Gammaproteobacteria</taxon>
        <taxon>Pseudomonadales</taxon>
        <taxon>Pseudomonadaceae</taxon>
        <taxon>Pseudomonas</taxon>
    </lineage>
</organism>
<dbReference type="Pfam" id="PF04039">
    <property type="entry name" value="MnhB"/>
    <property type="match status" value="1"/>
</dbReference>
<protein>
    <submittedName>
        <fullName evidence="16">Multicomponent K+:H+ antiporter subunit A</fullName>
    </submittedName>
</protein>
<evidence type="ECO:0000256" key="6">
    <source>
        <dbReference type="ARBA" id="ARBA00022989"/>
    </source>
</evidence>
<feature type="transmembrane region" description="Helical" evidence="10">
    <location>
        <begin position="812"/>
        <end position="834"/>
    </location>
</feature>
<feature type="transmembrane region" description="Helical" evidence="10">
    <location>
        <begin position="267"/>
        <end position="288"/>
    </location>
</feature>
<keyword evidence="7" id="KW-0406">Ion transport</keyword>
<dbReference type="STRING" id="137658.SAMN05216186_12464"/>
<evidence type="ECO:0000259" key="11">
    <source>
        <dbReference type="Pfam" id="PF00361"/>
    </source>
</evidence>
<evidence type="ECO:0000256" key="9">
    <source>
        <dbReference type="RuleBase" id="RU000320"/>
    </source>
</evidence>
<evidence type="ECO:0000256" key="5">
    <source>
        <dbReference type="ARBA" id="ARBA00022692"/>
    </source>
</evidence>
<dbReference type="PANTHER" id="PTHR43373">
    <property type="entry name" value="NA(+)/H(+) ANTIPORTER SUBUNIT"/>
    <property type="match status" value="1"/>
</dbReference>
<dbReference type="EMBL" id="FNFD01000024">
    <property type="protein sequence ID" value="SDL59027.1"/>
    <property type="molecule type" value="Genomic_DNA"/>
</dbReference>
<dbReference type="AlphaFoldDB" id="A0A1G9LBB6"/>
<evidence type="ECO:0000256" key="7">
    <source>
        <dbReference type="ARBA" id="ARBA00023065"/>
    </source>
</evidence>
<dbReference type="InterPro" id="IPR050616">
    <property type="entry name" value="CPA3_Na-H_Antiporter_A"/>
</dbReference>
<comment type="subcellular location">
    <subcellularLocation>
        <location evidence="1">Cell membrane</location>
        <topology evidence="1">Multi-pass membrane protein</topology>
    </subcellularLocation>
    <subcellularLocation>
        <location evidence="9">Membrane</location>
        <topology evidence="9">Multi-pass membrane protein</topology>
    </subcellularLocation>
</comment>
<evidence type="ECO:0000259" key="15">
    <source>
        <dbReference type="Pfam" id="PF20501"/>
    </source>
</evidence>
<feature type="transmembrane region" description="Helical" evidence="10">
    <location>
        <begin position="594"/>
        <end position="613"/>
    </location>
</feature>
<dbReference type="Pfam" id="PF13244">
    <property type="entry name" value="MbhD"/>
    <property type="match status" value="1"/>
</dbReference>
<keyword evidence="2" id="KW-0813">Transport</keyword>
<feature type="transmembrane region" description="Helical" evidence="10">
    <location>
        <begin position="872"/>
        <end position="895"/>
    </location>
</feature>
<dbReference type="InterPro" id="IPR046806">
    <property type="entry name" value="MrpA_C/MbhE"/>
</dbReference>
<keyword evidence="3" id="KW-0050">Antiport</keyword>
<evidence type="ECO:0000256" key="10">
    <source>
        <dbReference type="SAM" id="Phobius"/>
    </source>
</evidence>
<feature type="transmembrane region" description="Helical" evidence="10">
    <location>
        <begin position="651"/>
        <end position="671"/>
    </location>
</feature>
<feature type="transmembrane region" description="Helical" evidence="10">
    <location>
        <begin position="434"/>
        <end position="452"/>
    </location>
</feature>
<dbReference type="PRINTS" id="PR01434">
    <property type="entry name" value="NADHDHGNASE5"/>
</dbReference>
<evidence type="ECO:0000259" key="13">
    <source>
        <dbReference type="Pfam" id="PF04039"/>
    </source>
</evidence>
<sequence length="955" mass="102538">MPGRKRIDSADVWRQAPTDRIRGLLMALALIVALPFLGVFLPLLGERFGRSACAAGAALAPMIGLVLLLSMQPEVFAGEVLRLRVTWLPELGLNLSLRLDGLGFLFALLILGIGLLVILYARYYLAKKEPMGRFFAFLLMFMGAMLGVVLSENLLLMLVFWELTSLSSFLLIGFWGERSDARKGARMSLAMTGGGGLALLAGVLLLGHIAGSFELSQVLAAGYAIRAHELYPVALVLVLLGVFTKSAQFPFHFWLPQAMAAPTPVSAYLHSATMVKAGVFLLARLYPALAGSEWWFYLVSLTGLATLLVGACMALFQHDLKGLLAYSTISHLGLITLLFGLDSPMAAVAAVFHIINHATFKASLFMAAGIIDHETGSRDMRRINGMWKYLPHTAVLAMVASSAMAGVPLLNGFLSKEMFFSETLHQHLLGSFNWVIPAAATLAGVFSVAYSLRFIHDVFFNGEPINLPKFPPHEPPRYMKVPVEILVFLCLLVGMLPGYTVAPLLAAAASASLGGTLPEYDLAIWHGFNLPLMMSFVALFGGILVYACRQPLFRWYAGLPEVDSKLVFERGVRSLVAGCVRLTGWLESGSLQRYLALLVGSGLVVVTLALGPLPQLSGPRELTPIDGITALGLVLLALSAVTTVVFHRQRLVALVMLSVVGLFVALAFARFSAPDLALTQLSVEVVTIILLMLALFFLPSATPGESSSLRGLRDFVLAIVSGVVVALLAFAVLSRPYDSIGAFFLENSVPGGGGANVVNVILVDFRGFDTLGEITVLAIAAVGIYAMLDGLRLFQPGEDAEGRSWARDRHPLILSTLSRVMLPMALMVSVFIFLRGHNLPGGGFIAGLITAVALILQYVASGVQWTQSRLPLNYTFLAGGGVMIAGLTGVGSWLFGRPFLTSAFGHFHIPLVGDIELATAMLFDLGVYLTVVGATLLILANLGKLTQERAGKEVL</sequence>